<dbReference type="OrthoDB" id="5289719at2"/>
<gene>
    <name evidence="2" type="ORF">AZI86_16095</name>
</gene>
<keyword evidence="3" id="KW-1185">Reference proteome</keyword>
<feature type="compositionally biased region" description="Polar residues" evidence="1">
    <location>
        <begin position="83"/>
        <end position="98"/>
    </location>
</feature>
<protein>
    <recommendedName>
        <fullName evidence="4">Lipoprotein</fullName>
    </recommendedName>
</protein>
<evidence type="ECO:0008006" key="4">
    <source>
        <dbReference type="Google" id="ProtNLM"/>
    </source>
</evidence>
<feature type="region of interest" description="Disordered" evidence="1">
    <location>
        <begin position="83"/>
        <end position="120"/>
    </location>
</feature>
<dbReference type="RefSeq" id="WP_061836297.1">
    <property type="nucleotide sequence ID" value="NZ_LUKE01000004.1"/>
</dbReference>
<dbReference type="PROSITE" id="PS51257">
    <property type="entry name" value="PROKAR_LIPOPROTEIN"/>
    <property type="match status" value="1"/>
</dbReference>
<dbReference type="Proteomes" id="UP000075320">
    <property type="component" value="Unassembled WGS sequence"/>
</dbReference>
<evidence type="ECO:0000256" key="1">
    <source>
        <dbReference type="SAM" id="MobiDB-lite"/>
    </source>
</evidence>
<accession>A0A150WHR0</accession>
<name>A0A150WHR0_BDEBC</name>
<sequence>MKKALILTLLTVVFVGCSSDSENKNESLSYEFSYNGCNTGKHQFNSKAEMCQALQDNELNNGCAIGMRASHFDLHCPGQTFTAFNKKPQSQTQNQFAPQHNDEPSEPATESKVTEDASGKDTLVGDTLIRTLKAGSASLVLFKNPTDESARSMVFCAADAKSAKEFLASSEMGGMILTLGTKIVLKNDQSQTFTDGTNLKGTYIQIECK</sequence>
<evidence type="ECO:0000313" key="3">
    <source>
        <dbReference type="Proteomes" id="UP000075320"/>
    </source>
</evidence>
<comment type="caution">
    <text evidence="2">The sequence shown here is derived from an EMBL/GenBank/DDBJ whole genome shotgun (WGS) entry which is preliminary data.</text>
</comment>
<dbReference type="AlphaFoldDB" id="A0A150WHR0"/>
<evidence type="ECO:0000313" key="2">
    <source>
        <dbReference type="EMBL" id="KYG63222.1"/>
    </source>
</evidence>
<organism evidence="2 3">
    <name type="scientific">Bdellovibrio bacteriovorus</name>
    <dbReference type="NCBI Taxonomy" id="959"/>
    <lineage>
        <taxon>Bacteria</taxon>
        <taxon>Pseudomonadati</taxon>
        <taxon>Bdellovibrionota</taxon>
        <taxon>Bdellovibrionia</taxon>
        <taxon>Bdellovibrionales</taxon>
        <taxon>Pseudobdellovibrionaceae</taxon>
        <taxon>Bdellovibrio</taxon>
    </lineage>
</organism>
<proteinExistence type="predicted"/>
<dbReference type="EMBL" id="LUKE01000004">
    <property type="protein sequence ID" value="KYG63222.1"/>
    <property type="molecule type" value="Genomic_DNA"/>
</dbReference>
<reference evidence="2 3" key="1">
    <citation type="submission" date="2016-03" db="EMBL/GenBank/DDBJ databases">
        <authorList>
            <person name="Ploux O."/>
        </authorList>
    </citation>
    <scope>NUCLEOTIDE SEQUENCE [LARGE SCALE GENOMIC DNA]</scope>
    <source>
        <strain evidence="2 3">R0</strain>
    </source>
</reference>